<reference evidence="2" key="1">
    <citation type="journal article" date="2012" name="Proc. Natl. Acad. Sci. U.S.A.">
        <title>Antigenic diversity is generated by distinct evolutionary mechanisms in African trypanosome species.</title>
        <authorList>
            <person name="Jackson A.P."/>
            <person name="Berry A."/>
            <person name="Aslett M."/>
            <person name="Allison H.C."/>
            <person name="Burton P."/>
            <person name="Vavrova-Anderson J."/>
            <person name="Brown R."/>
            <person name="Browne H."/>
            <person name="Corton N."/>
            <person name="Hauser H."/>
            <person name="Gamble J."/>
            <person name="Gilderthorp R."/>
            <person name="Marcello L."/>
            <person name="McQuillan J."/>
            <person name="Otto T.D."/>
            <person name="Quail M.A."/>
            <person name="Sanders M.J."/>
            <person name="van Tonder A."/>
            <person name="Ginger M.L."/>
            <person name="Field M.C."/>
            <person name="Barry J.D."/>
            <person name="Hertz-Fowler C."/>
            <person name="Berriman M."/>
        </authorList>
    </citation>
    <scope>NUCLEOTIDE SEQUENCE</scope>
    <source>
        <strain evidence="2">Y486</strain>
    </source>
</reference>
<sequence>MTPCGLKQRFSFFVSYSFPPLFFDLPLPAPFTLHFFLFPFVLVCSFFPTPTFFLFSTSTPFLCYLLISVPFRFFACWWRCHTLMKKRLKEIIIIIKEMKLCWVGERK</sequence>
<accession>G0TSK2</accession>
<organism evidence="2">
    <name type="scientific">Trypanosoma vivax (strain Y486)</name>
    <dbReference type="NCBI Taxonomy" id="1055687"/>
    <lineage>
        <taxon>Eukaryota</taxon>
        <taxon>Discoba</taxon>
        <taxon>Euglenozoa</taxon>
        <taxon>Kinetoplastea</taxon>
        <taxon>Metakinetoplastina</taxon>
        <taxon>Trypanosomatida</taxon>
        <taxon>Trypanosomatidae</taxon>
        <taxon>Trypanosoma</taxon>
        <taxon>Duttonella</taxon>
    </lineage>
</organism>
<proteinExistence type="predicted"/>
<protein>
    <submittedName>
        <fullName evidence="2">Uncharacterized protein</fullName>
    </submittedName>
</protein>
<gene>
    <name evidence="2" type="ORF">TVY486_0301190</name>
</gene>
<keyword evidence="1" id="KW-0472">Membrane</keyword>
<feature type="transmembrane region" description="Helical" evidence="1">
    <location>
        <begin position="61"/>
        <end position="80"/>
    </location>
</feature>
<dbReference type="VEuPathDB" id="TriTrypDB:TvY486_0301190"/>
<evidence type="ECO:0000313" key="2">
    <source>
        <dbReference type="EMBL" id="CCC46929.1"/>
    </source>
</evidence>
<keyword evidence="1" id="KW-0812">Transmembrane</keyword>
<keyword evidence="1" id="KW-1133">Transmembrane helix</keyword>
<dbReference type="EMBL" id="HE573019">
    <property type="protein sequence ID" value="CCC46929.1"/>
    <property type="molecule type" value="Genomic_DNA"/>
</dbReference>
<dbReference type="AlphaFoldDB" id="G0TSK2"/>
<evidence type="ECO:0000256" key="1">
    <source>
        <dbReference type="SAM" id="Phobius"/>
    </source>
</evidence>
<name>G0TSK2_TRYVY</name>